<dbReference type="PANTHER" id="PTHR12835">
    <property type="entry name" value="BIOTIN PROTEIN LIGASE"/>
    <property type="match status" value="1"/>
</dbReference>
<sequence length="157" mass="17314">MVLQNPSSTASLLLATTTRLFMASSALDYTLLVLCGKSLAENETAIAIKANNTLKLPDKGKLSIILHSEFNKSVMQMQQKSFQFSSFVNSLSTNQFGRFLIWSPELSSTHDVVSHNFCELPIGTVCVADIQNKGRGLIGRLVFYSDSVPFNLRCSLF</sequence>
<accession>A0A9D5ADV5</accession>
<dbReference type="EMBL" id="JAMSHJ010000005">
    <property type="protein sequence ID" value="KAI5407857.1"/>
    <property type="molecule type" value="Genomic_DNA"/>
</dbReference>
<keyword evidence="1" id="KW-0547">Nucleotide-binding</keyword>
<evidence type="ECO:0000313" key="1">
    <source>
        <dbReference type="EMBL" id="KAI5407857.1"/>
    </source>
</evidence>
<evidence type="ECO:0000313" key="2">
    <source>
        <dbReference type="Proteomes" id="UP001058974"/>
    </source>
</evidence>
<dbReference type="Gramene" id="Psat05G0391400-T3">
    <property type="protein sequence ID" value="KAI5407857.1"/>
    <property type="gene ID" value="KIW84_053914"/>
</dbReference>
<gene>
    <name evidence="1" type="ORF">KIW84_053914</name>
</gene>
<dbReference type="GO" id="GO:0004077">
    <property type="term" value="F:biotin--[biotin carboxyl-carrier protein] ligase activity"/>
    <property type="evidence" value="ECO:0007669"/>
    <property type="project" value="TreeGrafter"/>
</dbReference>
<keyword evidence="2" id="KW-1185">Reference proteome</keyword>
<dbReference type="GO" id="GO:0004386">
    <property type="term" value="F:helicase activity"/>
    <property type="evidence" value="ECO:0007669"/>
    <property type="project" value="UniProtKB-KW"/>
</dbReference>
<keyword evidence="1" id="KW-0347">Helicase</keyword>
<dbReference type="AlphaFoldDB" id="A0A9D5ADV5"/>
<dbReference type="Proteomes" id="UP001058974">
    <property type="component" value="Chromosome 5"/>
</dbReference>
<name>A0A9D5ADV5_PEA</name>
<dbReference type="Gene3D" id="3.30.930.10">
    <property type="entry name" value="Bira Bifunctional Protein, Domain 2"/>
    <property type="match status" value="1"/>
</dbReference>
<dbReference type="GO" id="GO:0005737">
    <property type="term" value="C:cytoplasm"/>
    <property type="evidence" value="ECO:0007669"/>
    <property type="project" value="TreeGrafter"/>
</dbReference>
<dbReference type="SUPFAM" id="SSF55681">
    <property type="entry name" value="Class II aaRS and biotin synthetases"/>
    <property type="match status" value="1"/>
</dbReference>
<organism evidence="1 2">
    <name type="scientific">Pisum sativum</name>
    <name type="common">Garden pea</name>
    <name type="synonym">Lathyrus oleraceus</name>
    <dbReference type="NCBI Taxonomy" id="3888"/>
    <lineage>
        <taxon>Eukaryota</taxon>
        <taxon>Viridiplantae</taxon>
        <taxon>Streptophyta</taxon>
        <taxon>Embryophyta</taxon>
        <taxon>Tracheophyta</taxon>
        <taxon>Spermatophyta</taxon>
        <taxon>Magnoliopsida</taxon>
        <taxon>eudicotyledons</taxon>
        <taxon>Gunneridae</taxon>
        <taxon>Pentapetalae</taxon>
        <taxon>rosids</taxon>
        <taxon>fabids</taxon>
        <taxon>Fabales</taxon>
        <taxon>Fabaceae</taxon>
        <taxon>Papilionoideae</taxon>
        <taxon>50 kb inversion clade</taxon>
        <taxon>NPAAA clade</taxon>
        <taxon>Hologalegina</taxon>
        <taxon>IRL clade</taxon>
        <taxon>Fabeae</taxon>
        <taxon>Lathyrus</taxon>
    </lineage>
</organism>
<keyword evidence="1" id="KW-0378">Hydrolase</keyword>
<protein>
    <submittedName>
        <fullName evidence="1">ATP-dependent 5'-3' DNA helicase hcs1, variant 3</fullName>
    </submittedName>
</protein>
<dbReference type="InterPro" id="IPR045864">
    <property type="entry name" value="aa-tRNA-synth_II/BPL/LPL"/>
</dbReference>
<comment type="caution">
    <text evidence="1">The sequence shown here is derived from an EMBL/GenBank/DDBJ whole genome shotgun (WGS) entry which is preliminary data.</text>
</comment>
<proteinExistence type="predicted"/>
<reference evidence="1 2" key="1">
    <citation type="journal article" date="2022" name="Nat. Genet.">
        <title>Improved pea reference genome and pan-genome highlight genomic features and evolutionary characteristics.</title>
        <authorList>
            <person name="Yang T."/>
            <person name="Liu R."/>
            <person name="Luo Y."/>
            <person name="Hu S."/>
            <person name="Wang D."/>
            <person name="Wang C."/>
            <person name="Pandey M.K."/>
            <person name="Ge S."/>
            <person name="Xu Q."/>
            <person name="Li N."/>
            <person name="Li G."/>
            <person name="Huang Y."/>
            <person name="Saxena R.K."/>
            <person name="Ji Y."/>
            <person name="Li M."/>
            <person name="Yan X."/>
            <person name="He Y."/>
            <person name="Liu Y."/>
            <person name="Wang X."/>
            <person name="Xiang C."/>
            <person name="Varshney R.K."/>
            <person name="Ding H."/>
            <person name="Gao S."/>
            <person name="Zong X."/>
        </authorList>
    </citation>
    <scope>NUCLEOTIDE SEQUENCE [LARGE SCALE GENOMIC DNA]</scope>
    <source>
        <strain evidence="1 2">cv. Zhongwan 6</strain>
    </source>
</reference>
<dbReference type="PANTHER" id="PTHR12835:SF5">
    <property type="entry name" value="BIOTIN--PROTEIN LIGASE"/>
    <property type="match status" value="1"/>
</dbReference>
<keyword evidence="1" id="KW-0067">ATP-binding</keyword>